<dbReference type="EMBL" id="JAUJYO010000011">
    <property type="protein sequence ID" value="KAK1304297.1"/>
    <property type="molecule type" value="Genomic_DNA"/>
</dbReference>
<dbReference type="GO" id="GO:0005840">
    <property type="term" value="C:ribosome"/>
    <property type="evidence" value="ECO:0007669"/>
    <property type="project" value="UniProtKB-KW"/>
</dbReference>
<name>A0AAV9DW90_ACOCL</name>
<protein>
    <submittedName>
        <fullName evidence="1">60S ribosomal protein L24</fullName>
    </submittedName>
</protein>
<comment type="caution">
    <text evidence="1">The sequence shown here is derived from an EMBL/GenBank/DDBJ whole genome shotgun (WGS) entry which is preliminary data.</text>
</comment>
<evidence type="ECO:0000313" key="2">
    <source>
        <dbReference type="Proteomes" id="UP001180020"/>
    </source>
</evidence>
<reference evidence="1" key="2">
    <citation type="submission" date="2023-06" db="EMBL/GenBank/DDBJ databases">
        <authorList>
            <person name="Ma L."/>
            <person name="Liu K.-W."/>
            <person name="Li Z."/>
            <person name="Hsiao Y.-Y."/>
            <person name="Qi Y."/>
            <person name="Fu T."/>
            <person name="Tang G."/>
            <person name="Zhang D."/>
            <person name="Sun W.-H."/>
            <person name="Liu D.-K."/>
            <person name="Li Y."/>
            <person name="Chen G.-Z."/>
            <person name="Liu X.-D."/>
            <person name="Liao X.-Y."/>
            <person name="Jiang Y.-T."/>
            <person name="Yu X."/>
            <person name="Hao Y."/>
            <person name="Huang J."/>
            <person name="Zhao X.-W."/>
            <person name="Ke S."/>
            <person name="Chen Y.-Y."/>
            <person name="Wu W.-L."/>
            <person name="Hsu J.-L."/>
            <person name="Lin Y.-F."/>
            <person name="Huang M.-D."/>
            <person name="Li C.-Y."/>
            <person name="Huang L."/>
            <person name="Wang Z.-W."/>
            <person name="Zhao X."/>
            <person name="Zhong W.-Y."/>
            <person name="Peng D.-H."/>
            <person name="Ahmad S."/>
            <person name="Lan S."/>
            <person name="Zhang J.-S."/>
            <person name="Tsai W.-C."/>
            <person name="Van De Peer Y."/>
            <person name="Liu Z.-J."/>
        </authorList>
    </citation>
    <scope>NUCLEOTIDE SEQUENCE</scope>
    <source>
        <strain evidence="1">CP</strain>
        <tissue evidence="1">Leaves</tissue>
    </source>
</reference>
<gene>
    <name evidence="1" type="primary">RPL24</name>
    <name evidence="1" type="ORF">QJS10_CPB11g00729</name>
</gene>
<reference evidence="1" key="1">
    <citation type="journal article" date="2023" name="Nat. Commun.">
        <title>Diploid and tetraploid genomes of Acorus and the evolution of monocots.</title>
        <authorList>
            <person name="Ma L."/>
            <person name="Liu K.W."/>
            <person name="Li Z."/>
            <person name="Hsiao Y.Y."/>
            <person name="Qi Y."/>
            <person name="Fu T."/>
            <person name="Tang G.D."/>
            <person name="Zhang D."/>
            <person name="Sun W.H."/>
            <person name="Liu D.K."/>
            <person name="Li Y."/>
            <person name="Chen G.Z."/>
            <person name="Liu X.D."/>
            <person name="Liao X.Y."/>
            <person name="Jiang Y.T."/>
            <person name="Yu X."/>
            <person name="Hao Y."/>
            <person name="Huang J."/>
            <person name="Zhao X.W."/>
            <person name="Ke S."/>
            <person name="Chen Y.Y."/>
            <person name="Wu W.L."/>
            <person name="Hsu J.L."/>
            <person name="Lin Y.F."/>
            <person name="Huang M.D."/>
            <person name="Li C.Y."/>
            <person name="Huang L."/>
            <person name="Wang Z.W."/>
            <person name="Zhao X."/>
            <person name="Zhong W.Y."/>
            <person name="Peng D.H."/>
            <person name="Ahmad S."/>
            <person name="Lan S."/>
            <person name="Zhang J.S."/>
            <person name="Tsai W.C."/>
            <person name="Van de Peer Y."/>
            <person name="Liu Z.J."/>
        </authorList>
    </citation>
    <scope>NUCLEOTIDE SEQUENCE</scope>
    <source>
        <strain evidence="1">CP</strain>
    </source>
</reference>
<keyword evidence="1" id="KW-0689">Ribosomal protein</keyword>
<organism evidence="1 2">
    <name type="scientific">Acorus calamus</name>
    <name type="common">Sweet flag</name>
    <dbReference type="NCBI Taxonomy" id="4465"/>
    <lineage>
        <taxon>Eukaryota</taxon>
        <taxon>Viridiplantae</taxon>
        <taxon>Streptophyta</taxon>
        <taxon>Embryophyta</taxon>
        <taxon>Tracheophyta</taxon>
        <taxon>Spermatophyta</taxon>
        <taxon>Magnoliopsida</taxon>
        <taxon>Liliopsida</taxon>
        <taxon>Acoraceae</taxon>
        <taxon>Acorus</taxon>
    </lineage>
</organism>
<proteinExistence type="predicted"/>
<keyword evidence="2" id="KW-1185">Reference proteome</keyword>
<dbReference type="Gene3D" id="6.10.250.1270">
    <property type="match status" value="1"/>
</dbReference>
<sequence length="127" mass="14761">MMYLVERQVEDKKLITLTNLMKCMKRSKHKNIKENGSARATIPFCTPYPTSPGKRYFYNRLKPSNLTWIAIYQKQHKKDFHVETIKKRCRATKKPYSRSIVGATLKVHPKGTEKAQVHDAAREAALQ</sequence>
<keyword evidence="1" id="KW-0687">Ribonucleoprotein</keyword>
<accession>A0AAV9DW90</accession>
<evidence type="ECO:0000313" key="1">
    <source>
        <dbReference type="EMBL" id="KAK1304297.1"/>
    </source>
</evidence>
<dbReference type="Proteomes" id="UP001180020">
    <property type="component" value="Unassembled WGS sequence"/>
</dbReference>
<dbReference type="AlphaFoldDB" id="A0AAV9DW90"/>